<evidence type="ECO:0000313" key="4">
    <source>
        <dbReference type="EMBL" id="MRG59893.1"/>
    </source>
</evidence>
<dbReference type="Proteomes" id="UP000431080">
    <property type="component" value="Unassembled WGS sequence"/>
</dbReference>
<dbReference type="AlphaFoldDB" id="A0A6I2FD69"/>
<organism evidence="4 5">
    <name type="scientific">Agromyces agglutinans</name>
    <dbReference type="NCBI Taxonomy" id="2662258"/>
    <lineage>
        <taxon>Bacteria</taxon>
        <taxon>Bacillati</taxon>
        <taxon>Actinomycetota</taxon>
        <taxon>Actinomycetes</taxon>
        <taxon>Micrococcales</taxon>
        <taxon>Microbacteriaceae</taxon>
        <taxon>Agromyces</taxon>
    </lineage>
</organism>
<dbReference type="Gene3D" id="3.20.20.150">
    <property type="entry name" value="Divalent-metal-dependent TIM barrel enzymes"/>
    <property type="match status" value="1"/>
</dbReference>
<comment type="caution">
    <text evidence="4">The sequence shown here is derived from an EMBL/GenBank/DDBJ whole genome shotgun (WGS) entry which is preliminary data.</text>
</comment>
<dbReference type="EMBL" id="WJIF01000003">
    <property type="protein sequence ID" value="MRG59893.1"/>
    <property type="molecule type" value="Genomic_DNA"/>
</dbReference>
<evidence type="ECO:0000256" key="2">
    <source>
        <dbReference type="SAM" id="MobiDB-lite"/>
    </source>
</evidence>
<dbReference type="SUPFAM" id="SSF51658">
    <property type="entry name" value="Xylose isomerase-like"/>
    <property type="match status" value="1"/>
</dbReference>
<gene>
    <name evidence="4" type="ORF">GE115_08425</name>
</gene>
<dbReference type="PANTHER" id="PTHR12110:SF41">
    <property type="entry name" value="INOSOSE DEHYDRATASE"/>
    <property type="match status" value="1"/>
</dbReference>
<protein>
    <submittedName>
        <fullName evidence="4">TIM barrel protein</fullName>
    </submittedName>
</protein>
<evidence type="ECO:0000313" key="5">
    <source>
        <dbReference type="Proteomes" id="UP000431080"/>
    </source>
</evidence>
<dbReference type="RefSeq" id="WP_312855026.1">
    <property type="nucleotide sequence ID" value="NZ_WJIF01000003.1"/>
</dbReference>
<dbReference type="InterPro" id="IPR050312">
    <property type="entry name" value="IolE/XylAMocC-like"/>
</dbReference>
<dbReference type="InterPro" id="IPR036237">
    <property type="entry name" value="Xyl_isomerase-like_sf"/>
</dbReference>
<feature type="domain" description="Xylose isomerase-like TIM barrel" evidence="3">
    <location>
        <begin position="32"/>
        <end position="273"/>
    </location>
</feature>
<evidence type="ECO:0000256" key="1">
    <source>
        <dbReference type="ARBA" id="ARBA00023277"/>
    </source>
</evidence>
<dbReference type="Pfam" id="PF01261">
    <property type="entry name" value="AP_endonuc_2"/>
    <property type="match status" value="1"/>
</dbReference>
<keyword evidence="1" id="KW-0119">Carbohydrate metabolism</keyword>
<accession>A0A6I2FD69</accession>
<feature type="region of interest" description="Disordered" evidence="2">
    <location>
        <begin position="104"/>
        <end position="130"/>
    </location>
</feature>
<proteinExistence type="predicted"/>
<name>A0A6I2FD69_9MICO</name>
<reference evidence="4 5" key="1">
    <citation type="submission" date="2019-10" db="EMBL/GenBank/DDBJ databases">
        <authorList>
            <person name="Nie G."/>
            <person name="Ming H."/>
            <person name="Yi B."/>
        </authorList>
    </citation>
    <scope>NUCLEOTIDE SEQUENCE [LARGE SCALE GENOMIC DNA]</scope>
    <source>
        <strain evidence="4 5">CFH 90414</strain>
    </source>
</reference>
<dbReference type="PANTHER" id="PTHR12110">
    <property type="entry name" value="HYDROXYPYRUVATE ISOMERASE"/>
    <property type="match status" value="1"/>
</dbReference>
<sequence>MIRTANAPVSYGVFELSRPDLVPLPDGGQLAAWVAEAGYDGVDLGPAGLFGDRDTLPGFLARHGLALAGGWVDLPFAGSDDDFERAMGDLDRMLEIFRAAADADPERAPKPTLADSGSAERKATPGGAPELELDDAAWTRFASRVRRAADRTREAGLEPTFHHHASTYVETPREIERLLADTDVDLTFDTGHLLIGGGDPLPDFLRWRDRVNHIHLKDADRSILRRAAGTADPMREVWQQRVFVALGDGDLDVDRIVDAIVDSGYEGWLVVEQDVILQDADAVDRARRDQVANRERLRRWFA</sequence>
<dbReference type="InterPro" id="IPR013022">
    <property type="entry name" value="Xyl_isomerase-like_TIM-brl"/>
</dbReference>
<evidence type="ECO:0000259" key="3">
    <source>
        <dbReference type="Pfam" id="PF01261"/>
    </source>
</evidence>
<keyword evidence="5" id="KW-1185">Reference proteome</keyword>